<keyword evidence="1" id="KW-0472">Membrane</keyword>
<gene>
    <name evidence="2" type="ORF">M20_0643</name>
</gene>
<accession>A0A0V8E8Y1</accession>
<organism evidence="2 3">
    <name type="scientific">Lactococcus lactis subsp. lactis</name>
    <name type="common">Streptococcus lactis</name>
    <dbReference type="NCBI Taxonomy" id="1360"/>
    <lineage>
        <taxon>Bacteria</taxon>
        <taxon>Bacillati</taxon>
        <taxon>Bacillota</taxon>
        <taxon>Bacilli</taxon>
        <taxon>Lactobacillales</taxon>
        <taxon>Streptococcaceae</taxon>
        <taxon>Lactococcus</taxon>
    </lineage>
</organism>
<evidence type="ECO:0000313" key="3">
    <source>
        <dbReference type="Proteomes" id="UP000053719"/>
    </source>
</evidence>
<evidence type="ECO:0000256" key="1">
    <source>
        <dbReference type="SAM" id="Phobius"/>
    </source>
</evidence>
<proteinExistence type="predicted"/>
<protein>
    <submittedName>
        <fullName evidence="2">Uncharacterized protein</fullName>
    </submittedName>
</protein>
<feature type="transmembrane region" description="Helical" evidence="1">
    <location>
        <begin position="7"/>
        <end position="29"/>
    </location>
</feature>
<sequence length="42" mass="4863">MFRSYEVLLFPLTFISPLRKIIFIVFISVSKTNSSVLLTEVI</sequence>
<evidence type="ECO:0000313" key="2">
    <source>
        <dbReference type="EMBL" id="KSU22072.1"/>
    </source>
</evidence>
<dbReference type="EMBL" id="LKLU01000039">
    <property type="protein sequence ID" value="KSU22072.1"/>
    <property type="molecule type" value="Genomic_DNA"/>
</dbReference>
<comment type="caution">
    <text evidence="2">The sequence shown here is derived from an EMBL/GenBank/DDBJ whole genome shotgun (WGS) entry which is preliminary data.</text>
</comment>
<keyword evidence="1" id="KW-1133">Transmembrane helix</keyword>
<dbReference type="AlphaFoldDB" id="A0A0V8E8Y1"/>
<dbReference type="PATRIC" id="fig|1360.114.peg.750"/>
<reference evidence="3" key="1">
    <citation type="submission" date="2015-10" db="EMBL/GenBank/DDBJ databases">
        <title>Draft Genome Sequences of 11 Lactococcus lactis subspecies cremoris strains.</title>
        <authorList>
            <person name="Wels M."/>
            <person name="Backus L."/>
            <person name="Boekhorst J."/>
            <person name="Dijkstra A."/>
            <person name="Beerthuizen M."/>
            <person name="Kelly W."/>
            <person name="Siezen R."/>
            <person name="Bachmann H."/>
            <person name="Van Hijum S."/>
        </authorList>
    </citation>
    <scope>NUCLEOTIDE SEQUENCE [LARGE SCALE GENOMIC DNA]</scope>
    <source>
        <strain evidence="3">M20</strain>
    </source>
</reference>
<name>A0A0V8E8Y1_LACLL</name>
<dbReference type="Proteomes" id="UP000053719">
    <property type="component" value="Unassembled WGS sequence"/>
</dbReference>
<keyword evidence="1" id="KW-0812">Transmembrane</keyword>